<name>A0ABQ7ERN1_BRACR</name>
<dbReference type="EMBL" id="QGKV02000297">
    <property type="protein sequence ID" value="KAF3606267.1"/>
    <property type="molecule type" value="Genomic_DNA"/>
</dbReference>
<sequence>MFPNISENPRHRRPAGKRKLEKIRLRYPSEHPRLFDKISHQPRIRVKNQIQRPSLSSGKTAKASSFIIFDKNKRFKKILLGPGLRGTRDSGITGAIPWSGHRPGDASGHGSLLGDTRSPTPAIIPSPGLIHRSVVLTKILHKNSLAVTIQRQLDSQAKLSPSINIRTRPSIDGEYTARRSKLVIEKSLQDKLDEITFVGTEIRTAIFGKIRKVKSTRFSQRS</sequence>
<organism evidence="1 2">
    <name type="scientific">Brassica cretica</name>
    <name type="common">Mustard</name>
    <dbReference type="NCBI Taxonomy" id="69181"/>
    <lineage>
        <taxon>Eukaryota</taxon>
        <taxon>Viridiplantae</taxon>
        <taxon>Streptophyta</taxon>
        <taxon>Embryophyta</taxon>
        <taxon>Tracheophyta</taxon>
        <taxon>Spermatophyta</taxon>
        <taxon>Magnoliopsida</taxon>
        <taxon>eudicotyledons</taxon>
        <taxon>Gunneridae</taxon>
        <taxon>Pentapetalae</taxon>
        <taxon>rosids</taxon>
        <taxon>malvids</taxon>
        <taxon>Brassicales</taxon>
        <taxon>Brassicaceae</taxon>
        <taxon>Brassiceae</taxon>
        <taxon>Brassica</taxon>
    </lineage>
</organism>
<keyword evidence="2" id="KW-1185">Reference proteome</keyword>
<proteinExistence type="predicted"/>
<evidence type="ECO:0000313" key="1">
    <source>
        <dbReference type="EMBL" id="KAF3606267.1"/>
    </source>
</evidence>
<protein>
    <submittedName>
        <fullName evidence="1">Uncharacterized protein</fullName>
    </submittedName>
</protein>
<comment type="caution">
    <text evidence="1">The sequence shown here is derived from an EMBL/GenBank/DDBJ whole genome shotgun (WGS) entry which is preliminary data.</text>
</comment>
<accession>A0ABQ7ERN1</accession>
<evidence type="ECO:0000313" key="2">
    <source>
        <dbReference type="Proteomes" id="UP000266723"/>
    </source>
</evidence>
<dbReference type="Proteomes" id="UP000266723">
    <property type="component" value="Unassembled WGS sequence"/>
</dbReference>
<gene>
    <name evidence="1" type="ORF">DY000_02047874</name>
</gene>
<reference evidence="1 2" key="1">
    <citation type="journal article" date="2020" name="BMC Genomics">
        <title>Intraspecific diversification of the crop wild relative Brassica cretica Lam. using demographic model selection.</title>
        <authorList>
            <person name="Kioukis A."/>
            <person name="Michalopoulou V.A."/>
            <person name="Briers L."/>
            <person name="Pirintsos S."/>
            <person name="Studholme D.J."/>
            <person name="Pavlidis P."/>
            <person name="Sarris P.F."/>
        </authorList>
    </citation>
    <scope>NUCLEOTIDE SEQUENCE [LARGE SCALE GENOMIC DNA]</scope>
    <source>
        <strain evidence="2">cv. PFS-1207/04</strain>
    </source>
</reference>